<evidence type="ECO:0000259" key="2">
    <source>
        <dbReference type="Pfam" id="PF13966"/>
    </source>
</evidence>
<dbReference type="Pfam" id="PF13966">
    <property type="entry name" value="zf-RVT"/>
    <property type="match status" value="1"/>
</dbReference>
<keyword evidence="4" id="KW-1185">Reference proteome</keyword>
<keyword evidence="1" id="KW-0732">Signal</keyword>
<feature type="chain" id="PRO_5042005275" description="Reverse transcriptase zinc-binding domain-containing protein" evidence="1">
    <location>
        <begin position="25"/>
        <end position="160"/>
    </location>
</feature>
<name>A0AAF0QKG0_SOLVR</name>
<evidence type="ECO:0000313" key="3">
    <source>
        <dbReference type="EMBL" id="WMV24063.1"/>
    </source>
</evidence>
<organism evidence="3 4">
    <name type="scientific">Solanum verrucosum</name>
    <dbReference type="NCBI Taxonomy" id="315347"/>
    <lineage>
        <taxon>Eukaryota</taxon>
        <taxon>Viridiplantae</taxon>
        <taxon>Streptophyta</taxon>
        <taxon>Embryophyta</taxon>
        <taxon>Tracheophyta</taxon>
        <taxon>Spermatophyta</taxon>
        <taxon>Magnoliopsida</taxon>
        <taxon>eudicotyledons</taxon>
        <taxon>Gunneridae</taxon>
        <taxon>Pentapetalae</taxon>
        <taxon>asterids</taxon>
        <taxon>lamiids</taxon>
        <taxon>Solanales</taxon>
        <taxon>Solanaceae</taxon>
        <taxon>Solanoideae</taxon>
        <taxon>Solaneae</taxon>
        <taxon>Solanum</taxon>
    </lineage>
</organism>
<feature type="signal peptide" evidence="1">
    <location>
        <begin position="1"/>
        <end position="24"/>
    </location>
</feature>
<gene>
    <name evidence="3" type="ORF">MTR67_017448</name>
</gene>
<protein>
    <recommendedName>
        <fullName evidence="2">Reverse transcriptase zinc-binding domain-containing protein</fullName>
    </recommendedName>
</protein>
<reference evidence="3" key="1">
    <citation type="submission" date="2023-08" db="EMBL/GenBank/DDBJ databases">
        <title>A de novo genome assembly of Solanum verrucosum Schlechtendal, a Mexican diploid species geographically isolated from the other diploid A-genome species in potato relatives.</title>
        <authorList>
            <person name="Hosaka K."/>
        </authorList>
    </citation>
    <scope>NUCLEOTIDE SEQUENCE</scope>
    <source>
        <tissue evidence="3">Young leaves</tissue>
    </source>
</reference>
<accession>A0AAF0QKG0</accession>
<dbReference type="Proteomes" id="UP001234989">
    <property type="component" value="Chromosome 4"/>
</dbReference>
<dbReference type="EMBL" id="CP133615">
    <property type="protein sequence ID" value="WMV24063.1"/>
    <property type="molecule type" value="Genomic_DNA"/>
</dbReference>
<proteinExistence type="predicted"/>
<sequence length="160" mass="19172">MWKIKIPWKISCFAWLVSKRACLTHEVLQKKGRQICSRCFMCDQDAEVNSPLFLPCKVATSMWNMFLGLLGVLWVVPKSTKDLLYCWKEIGRRESNEDWWELIPACIWWSLWKERKGRYFVDKRSNIQKIRMNCLSLLYFWCKQDMVGDIELFADFISNL</sequence>
<dbReference type="InterPro" id="IPR026960">
    <property type="entry name" value="RVT-Znf"/>
</dbReference>
<dbReference type="AlphaFoldDB" id="A0AAF0QKG0"/>
<evidence type="ECO:0000313" key="4">
    <source>
        <dbReference type="Proteomes" id="UP001234989"/>
    </source>
</evidence>
<evidence type="ECO:0000256" key="1">
    <source>
        <dbReference type="SAM" id="SignalP"/>
    </source>
</evidence>
<feature type="domain" description="Reverse transcriptase zinc-binding" evidence="2">
    <location>
        <begin position="1"/>
        <end position="63"/>
    </location>
</feature>